<protein>
    <submittedName>
        <fullName evidence="2">DUF87 domain-containing protein</fullName>
    </submittedName>
</protein>
<dbReference type="SUPFAM" id="SSF52540">
    <property type="entry name" value="P-loop containing nucleoside triphosphate hydrolases"/>
    <property type="match status" value="1"/>
</dbReference>
<reference evidence="2" key="1">
    <citation type="journal article" date="2020" name="mSystems">
        <title>Genome- and Community-Level Interaction Insights into Carbon Utilization and Element Cycling Functions of Hydrothermarchaeota in Hydrothermal Sediment.</title>
        <authorList>
            <person name="Zhou Z."/>
            <person name="Liu Y."/>
            <person name="Xu W."/>
            <person name="Pan J."/>
            <person name="Luo Z.H."/>
            <person name="Li M."/>
        </authorList>
    </citation>
    <scope>NUCLEOTIDE SEQUENCE [LARGE SCALE GENOMIC DNA]</scope>
    <source>
        <strain evidence="2">SpSt-16</strain>
    </source>
</reference>
<dbReference type="Pfam" id="PF01935">
    <property type="entry name" value="DUF87"/>
    <property type="match status" value="1"/>
</dbReference>
<dbReference type="PANTHER" id="PTHR30121">
    <property type="entry name" value="UNCHARACTERIZED PROTEIN YJGR-RELATED"/>
    <property type="match status" value="1"/>
</dbReference>
<dbReference type="PANTHER" id="PTHR30121:SF6">
    <property type="entry name" value="SLR6007 PROTEIN"/>
    <property type="match status" value="1"/>
</dbReference>
<accession>A0A7C2VAU4</accession>
<organism evidence="2">
    <name type="scientific">Ignisphaera aggregans</name>
    <dbReference type="NCBI Taxonomy" id="334771"/>
    <lineage>
        <taxon>Archaea</taxon>
        <taxon>Thermoproteota</taxon>
        <taxon>Thermoprotei</taxon>
        <taxon>Desulfurococcales</taxon>
        <taxon>Desulfurococcaceae</taxon>
        <taxon>Ignisphaera</taxon>
    </lineage>
</organism>
<name>A0A7C2VAU4_9CREN</name>
<dbReference type="AlphaFoldDB" id="A0A7C2VAU4"/>
<dbReference type="Gene3D" id="3.40.50.300">
    <property type="entry name" value="P-loop containing nucleotide triphosphate hydrolases"/>
    <property type="match status" value="2"/>
</dbReference>
<sequence>MQRLSPIFVISRIRRKSNLLDSAFPLLLTPSISSAERKGVYIGIDLISGDRIFWDVSLSPSPHVLVLGPTGSGKTLTLISMLRRLTSVYSTNALIFDVKNEFRHLLDLYMDKDFELLNPLENPLPLCFCSDPPDARSAMVSSLVSTATSIFSLSFASRSLLLRALLDACSRCVNMDYTLLEQFDVLDSSLANALNTITSTFSIYRSPHQSMQSLSVVGLGSSRASKIYIVNLRQLFLRSRAESAFIVLYMLKTILSRLGFEQYSRGPVVVLDELWHVIPYVTEEFVDMLARYCRGLGLTLLMATQNIDDLHPYEDAIANNCGGFIALASPSISYWYRLQKYLNLSKKNLELVSSFAGQGVGVALLAPSSMPLILYVDPLD</sequence>
<comment type="caution">
    <text evidence="2">The sequence shown here is derived from an EMBL/GenBank/DDBJ whole genome shotgun (WGS) entry which is preliminary data.</text>
</comment>
<feature type="domain" description="Helicase HerA central" evidence="1">
    <location>
        <begin position="61"/>
        <end position="114"/>
    </location>
</feature>
<evidence type="ECO:0000259" key="1">
    <source>
        <dbReference type="Pfam" id="PF01935"/>
    </source>
</evidence>
<dbReference type="InterPro" id="IPR051162">
    <property type="entry name" value="T4SS_component"/>
</dbReference>
<evidence type="ECO:0000313" key="2">
    <source>
        <dbReference type="EMBL" id="HEW52774.1"/>
    </source>
</evidence>
<dbReference type="EMBL" id="DSGT01000003">
    <property type="protein sequence ID" value="HEW52774.1"/>
    <property type="molecule type" value="Genomic_DNA"/>
</dbReference>
<dbReference type="InterPro" id="IPR002789">
    <property type="entry name" value="HerA_central"/>
</dbReference>
<dbReference type="InterPro" id="IPR027417">
    <property type="entry name" value="P-loop_NTPase"/>
</dbReference>
<proteinExistence type="predicted"/>
<gene>
    <name evidence="2" type="ORF">ENO77_01155</name>
</gene>